<dbReference type="EMBL" id="JEOB01000004">
    <property type="protein sequence ID" value="EXM38667.1"/>
    <property type="molecule type" value="Genomic_DNA"/>
</dbReference>
<reference evidence="1 2" key="1">
    <citation type="submission" date="2013-06" db="EMBL/GenBank/DDBJ databases">
        <title>Rumen cellulosomics: divergent fiber-degrading strategies revealed by comparative genome-wide analysis of six Ruminococcal strains.</title>
        <authorList>
            <person name="Dassa B."/>
            <person name="Borovok I."/>
            <person name="Lamed R."/>
            <person name="Flint H."/>
            <person name="Yeoman C.J."/>
            <person name="White B."/>
            <person name="Bayer E.A."/>
        </authorList>
    </citation>
    <scope>NUCLEOTIDE SEQUENCE [LARGE SCALE GENOMIC DNA]</scope>
    <source>
        <strain evidence="1 2">SY3</strain>
    </source>
</reference>
<sequence>MAEGTNLAKAYVQILPSMDGFQSKLEKEMGGSGEAAGKKSGTSFGGAFSAAASAAAKTGIAAVM</sequence>
<evidence type="ECO:0000313" key="1">
    <source>
        <dbReference type="EMBL" id="EXM38667.1"/>
    </source>
</evidence>
<keyword evidence="2" id="KW-1185">Reference proteome</keyword>
<name>A0A011UZP8_RUMAL</name>
<comment type="caution">
    <text evidence="1">The sequence shown here is derived from an EMBL/GenBank/DDBJ whole genome shotgun (WGS) entry which is preliminary data.</text>
</comment>
<accession>A0A011UZP8</accession>
<dbReference type="Proteomes" id="UP000021369">
    <property type="component" value="Unassembled WGS sequence"/>
</dbReference>
<evidence type="ECO:0000313" key="2">
    <source>
        <dbReference type="Proteomes" id="UP000021369"/>
    </source>
</evidence>
<proteinExistence type="predicted"/>
<dbReference type="PATRIC" id="fig|1341156.4.peg.3219"/>
<organism evidence="1 2">
    <name type="scientific">Ruminococcus albus SY3</name>
    <dbReference type="NCBI Taxonomy" id="1341156"/>
    <lineage>
        <taxon>Bacteria</taxon>
        <taxon>Bacillati</taxon>
        <taxon>Bacillota</taxon>
        <taxon>Clostridia</taxon>
        <taxon>Eubacteriales</taxon>
        <taxon>Oscillospiraceae</taxon>
        <taxon>Ruminococcus</taxon>
    </lineage>
</organism>
<protein>
    <submittedName>
        <fullName evidence="1">Uncharacterized protein</fullName>
    </submittedName>
</protein>
<dbReference type="AlphaFoldDB" id="A0A011UZP8"/>
<dbReference type="RefSeq" id="WP_037290426.1">
    <property type="nucleotide sequence ID" value="NZ_JEOB01000004.1"/>
</dbReference>
<gene>
    <name evidence="1" type="ORF">RASY3_18100</name>
</gene>